<name>W8AJW1_CERCA</name>
<evidence type="ECO:0000313" key="3">
    <source>
        <dbReference type="EMBL" id="JAB84968.1"/>
    </source>
</evidence>
<dbReference type="OrthoDB" id="8038205at2759"/>
<feature type="compositionally biased region" description="Polar residues" evidence="1">
    <location>
        <begin position="682"/>
        <end position="693"/>
    </location>
</feature>
<sequence>MALKYQPSVVSWALFLLTLSGYSAAQMLYEYDFCDFAGYEGTCLPTSKCFHLQSIMEELGLKSYNVGRCGFTITEELICCPKWPTPLQMPPVQLPPELPNEFVDFSKGFALPTPQGGEETIQNPWQNVSLDDKINAIFSGANSNNNGVLNDVALWNVNVNENSNGLLNENTPVLSENTAEILNKQPEKTENLDDILKKLFDGAPAVSEKKNPGLLPENTVLVENINERTQNISGGHTISDGKLNPNASSGRLIKDEEVNERIKNIFNVNPAPVETNSDQPKDPIDADQAPGDSLNERLKNIFNLNQVQDENPLNAQQDIVSVNRSTDGNVNRNSLTGNFPRDQITNESVKNILNEPREKFIGSSNTEHLPDEKLAEGINKLDGDLNEKWKNVFNGSSIVDENHITEPLTKSIDDKRREGIINTNQLNVNPVGLGDKVTEKNLSTNSFAGNFSPNGKLSSEIQNPTVKDFNPAISLEGNPWLDNNQLNGNSASPVLGQEVKPIPVPIESGNLMPSGDTKVRDRVEIETSKNVFEEKSDGNENENSKTINFGNEDFAAAAETDSSNGAFNWKPVTVADTKAAWDNEFQNKTPSKYEPSNIPYTAVPVGDITVGSDNIYLDTELQETPSKYEPSNIPYSPDIPPPPYIESTFNKDSSESDSESSETISFSNEYAGNARDFELHNNNDYSNNLPSIHQFNQPQPPQGNNGFFYGPPPPYGHAFNDNPQNIPFVDQENDNQDGNSRFNGNARHRDSMIHEVIRDSAFDLANRLVQTRQKVINNLKTVNPFRNYVIQTRNERRRSRNRNRFPWH</sequence>
<proteinExistence type="evidence at transcript level"/>
<feature type="region of interest" description="Disordered" evidence="1">
    <location>
        <begin position="269"/>
        <end position="293"/>
    </location>
</feature>
<organism evidence="3">
    <name type="scientific">Ceratitis capitata</name>
    <name type="common">Mediterranean fruit fly</name>
    <name type="synonym">Tephritis capitata</name>
    <dbReference type="NCBI Taxonomy" id="7213"/>
    <lineage>
        <taxon>Eukaryota</taxon>
        <taxon>Metazoa</taxon>
        <taxon>Ecdysozoa</taxon>
        <taxon>Arthropoda</taxon>
        <taxon>Hexapoda</taxon>
        <taxon>Insecta</taxon>
        <taxon>Pterygota</taxon>
        <taxon>Neoptera</taxon>
        <taxon>Endopterygota</taxon>
        <taxon>Diptera</taxon>
        <taxon>Brachycera</taxon>
        <taxon>Muscomorpha</taxon>
        <taxon>Tephritoidea</taxon>
        <taxon>Tephritidae</taxon>
        <taxon>Ceratitis</taxon>
        <taxon>Ceratitis</taxon>
    </lineage>
</organism>
<evidence type="ECO:0000256" key="1">
    <source>
        <dbReference type="SAM" id="MobiDB-lite"/>
    </source>
</evidence>
<keyword evidence="2" id="KW-0732">Signal</keyword>
<feature type="signal peptide" evidence="2">
    <location>
        <begin position="1"/>
        <end position="25"/>
    </location>
</feature>
<dbReference type="EMBL" id="GAMC01021587">
    <property type="protein sequence ID" value="JAB84968.1"/>
    <property type="molecule type" value="mRNA"/>
</dbReference>
<dbReference type="EMBL" id="GAMC01021593">
    <property type="protein sequence ID" value="JAB84962.1"/>
    <property type="molecule type" value="mRNA"/>
</dbReference>
<dbReference type="EMBL" id="GAMC01021590">
    <property type="protein sequence ID" value="JAB84965.1"/>
    <property type="molecule type" value="mRNA"/>
</dbReference>
<reference evidence="3" key="1">
    <citation type="submission" date="2013-07" db="EMBL/GenBank/DDBJ databases">
        <authorList>
            <person name="Geib S."/>
        </authorList>
    </citation>
    <scope>NUCLEOTIDE SEQUENCE</scope>
</reference>
<feature type="region of interest" description="Disordered" evidence="1">
    <location>
        <begin position="623"/>
        <end position="665"/>
    </location>
</feature>
<protein>
    <submittedName>
        <fullName evidence="3">Uncharacterized protein</fullName>
    </submittedName>
</protein>
<feature type="region of interest" description="Disordered" evidence="1">
    <location>
        <begin position="678"/>
        <end position="708"/>
    </location>
</feature>
<feature type="chain" id="PRO_5007736865" evidence="2">
    <location>
        <begin position="26"/>
        <end position="808"/>
    </location>
</feature>
<reference evidence="3" key="2">
    <citation type="journal article" date="2014" name="BMC Genomics">
        <title>A genomic perspective to assessing quality of mass-reared SIT flies used in Mediterranean fruit fly (Ceratitis capitata) eradication in California.</title>
        <authorList>
            <person name="Calla B."/>
            <person name="Hall B."/>
            <person name="Hou S."/>
            <person name="Geib S.M."/>
        </authorList>
    </citation>
    <scope>NUCLEOTIDE SEQUENCE</scope>
</reference>
<evidence type="ECO:0000256" key="2">
    <source>
        <dbReference type="SAM" id="SignalP"/>
    </source>
</evidence>
<feature type="region of interest" description="Disordered" evidence="1">
    <location>
        <begin position="231"/>
        <end position="252"/>
    </location>
</feature>
<feature type="compositionally biased region" description="Low complexity" evidence="1">
    <location>
        <begin position="694"/>
        <end position="708"/>
    </location>
</feature>
<dbReference type="EMBL" id="GAMC01021589">
    <property type="protein sequence ID" value="JAB84966.1"/>
    <property type="molecule type" value="mRNA"/>
</dbReference>
<dbReference type="AlphaFoldDB" id="W8AJW1"/>
<accession>W8AJW1</accession>